<protein>
    <submittedName>
        <fullName evidence="1">Uncharacterized protein</fullName>
    </submittedName>
</protein>
<dbReference type="RefSeq" id="XP_024580768.1">
    <property type="nucleotide sequence ID" value="XM_024730497.1"/>
</dbReference>
<keyword evidence="2" id="KW-1185">Reference proteome</keyword>
<evidence type="ECO:0000313" key="2">
    <source>
        <dbReference type="Proteomes" id="UP000054928"/>
    </source>
</evidence>
<dbReference type="GeneID" id="36395822"/>
<dbReference type="EMBL" id="CCYD01001204">
    <property type="protein sequence ID" value="CEG44399.1"/>
    <property type="molecule type" value="Genomic_DNA"/>
</dbReference>
<dbReference type="AlphaFoldDB" id="A0A0P1AV21"/>
<dbReference type="Proteomes" id="UP000054928">
    <property type="component" value="Unassembled WGS sequence"/>
</dbReference>
<accession>A0A0P1AV21</accession>
<organism evidence="1 2">
    <name type="scientific">Plasmopara halstedii</name>
    <name type="common">Downy mildew of sunflower</name>
    <dbReference type="NCBI Taxonomy" id="4781"/>
    <lineage>
        <taxon>Eukaryota</taxon>
        <taxon>Sar</taxon>
        <taxon>Stramenopiles</taxon>
        <taxon>Oomycota</taxon>
        <taxon>Peronosporomycetes</taxon>
        <taxon>Peronosporales</taxon>
        <taxon>Peronosporaceae</taxon>
        <taxon>Plasmopara</taxon>
    </lineage>
</organism>
<sequence length="55" mass="6074">MAYCKRINFQGPPGHKGYNLIMESAVPGDEAFPYLKLQTDSSKSGVMLPLDICKL</sequence>
<evidence type="ECO:0000313" key="1">
    <source>
        <dbReference type="EMBL" id="CEG44399.1"/>
    </source>
</evidence>
<reference evidence="2" key="1">
    <citation type="submission" date="2014-09" db="EMBL/GenBank/DDBJ databases">
        <authorList>
            <person name="Sharma Rahul"/>
            <person name="Thines Marco"/>
        </authorList>
    </citation>
    <scope>NUCLEOTIDE SEQUENCE [LARGE SCALE GENOMIC DNA]</scope>
</reference>
<proteinExistence type="predicted"/>
<name>A0A0P1AV21_PLAHL</name>